<evidence type="ECO:0000313" key="2">
    <source>
        <dbReference type="Proteomes" id="UP000002274"/>
    </source>
</evidence>
<organism evidence="1 2">
    <name type="scientific">Prochlorococcus marinus (strain MIT 9303)</name>
    <dbReference type="NCBI Taxonomy" id="59922"/>
    <lineage>
        <taxon>Bacteria</taxon>
        <taxon>Bacillati</taxon>
        <taxon>Cyanobacteriota</taxon>
        <taxon>Cyanophyceae</taxon>
        <taxon>Synechococcales</taxon>
        <taxon>Prochlorococcaceae</taxon>
        <taxon>Prochlorococcus</taxon>
    </lineage>
</organism>
<dbReference type="KEGG" id="pmf:P9303_29151"/>
<proteinExistence type="predicted"/>
<dbReference type="EMBL" id="CP000554">
    <property type="protein sequence ID" value="ABM79645.1"/>
    <property type="molecule type" value="Genomic_DNA"/>
</dbReference>
<evidence type="ECO:0000313" key="1">
    <source>
        <dbReference type="EMBL" id="ABM79645.1"/>
    </source>
</evidence>
<sequence length="152" mass="17088">MSAMDDSQAILFQGKLVDFALAELVRQHRDSFQPLWTVDSWAKLLIWMALNCGLSGERESLELFAEALGPRLTGRLRGLFYERTLEDLELQLMADPAEPQVLVMPIAPGAVVTPQQASRALDQVGLLERVESDRSRWQQLEAVVAIPWKVSQ</sequence>
<gene>
    <name evidence="1" type="ordered locus">P9303_29151</name>
</gene>
<dbReference type="AlphaFoldDB" id="A2CDT5"/>
<protein>
    <submittedName>
        <fullName evidence="1">Possible Protein phosphatase 2A regulatory B subunit</fullName>
    </submittedName>
</protein>
<reference evidence="1 2" key="1">
    <citation type="journal article" date="2007" name="PLoS Genet.">
        <title>Patterns and implications of gene gain and loss in the evolution of Prochlorococcus.</title>
        <authorList>
            <person name="Kettler G.C."/>
            <person name="Martiny A.C."/>
            <person name="Huang K."/>
            <person name="Zucker J."/>
            <person name="Coleman M.L."/>
            <person name="Rodrigue S."/>
            <person name="Chen F."/>
            <person name="Lapidus A."/>
            <person name="Ferriera S."/>
            <person name="Johnson J."/>
            <person name="Steglich C."/>
            <person name="Church G.M."/>
            <person name="Richardson P."/>
            <person name="Chisholm S.W."/>
        </authorList>
    </citation>
    <scope>NUCLEOTIDE SEQUENCE [LARGE SCALE GENOMIC DNA]</scope>
    <source>
        <strain evidence="1 2">MIT 9303</strain>
    </source>
</reference>
<dbReference type="STRING" id="59922.P9303_29151"/>
<accession>A2CDT5</accession>
<dbReference type="HOGENOM" id="CLU_1601874_0_0_3"/>
<dbReference type="Proteomes" id="UP000002274">
    <property type="component" value="Chromosome"/>
</dbReference>
<name>A2CDT5_PROM3</name>